<reference evidence="3 4" key="1">
    <citation type="submission" date="2020-04" db="EMBL/GenBank/DDBJ databases">
        <title>MicrobeNet Type strains.</title>
        <authorList>
            <person name="Nicholson A.C."/>
        </authorList>
    </citation>
    <scope>NUCLEOTIDE SEQUENCE [LARGE SCALE GENOMIC DNA]</scope>
    <source>
        <strain evidence="3 4">ATCC BAA-14</strain>
    </source>
</reference>
<feature type="domain" description="YCII-related" evidence="2">
    <location>
        <begin position="17"/>
        <end position="130"/>
    </location>
</feature>
<dbReference type="EMBL" id="JAAXPC010000003">
    <property type="protein sequence ID" value="NKY01336.1"/>
    <property type="molecule type" value="Genomic_DNA"/>
</dbReference>
<dbReference type="Gene3D" id="3.30.70.1060">
    <property type="entry name" value="Dimeric alpha+beta barrel"/>
    <property type="match status" value="1"/>
</dbReference>
<dbReference type="SUPFAM" id="SSF54909">
    <property type="entry name" value="Dimeric alpha+beta barrel"/>
    <property type="match status" value="1"/>
</dbReference>
<comment type="similarity">
    <text evidence="1">Belongs to the YciI family.</text>
</comment>
<name>A0A846WJZ0_9ACTN</name>
<proteinExistence type="inferred from homology"/>
<dbReference type="Pfam" id="PF03795">
    <property type="entry name" value="YCII"/>
    <property type="match status" value="1"/>
</dbReference>
<gene>
    <name evidence="3" type="ORF">HGA05_07100</name>
</gene>
<protein>
    <recommendedName>
        <fullName evidence="2">YCII-related domain-containing protein</fullName>
    </recommendedName>
</protein>
<evidence type="ECO:0000313" key="4">
    <source>
        <dbReference type="Proteomes" id="UP000563898"/>
    </source>
</evidence>
<organism evidence="3 4">
    <name type="scientific">Gordonia polyisoprenivorans</name>
    <dbReference type="NCBI Taxonomy" id="84595"/>
    <lineage>
        <taxon>Bacteria</taxon>
        <taxon>Bacillati</taxon>
        <taxon>Actinomycetota</taxon>
        <taxon>Actinomycetes</taxon>
        <taxon>Mycobacteriales</taxon>
        <taxon>Gordoniaceae</taxon>
        <taxon>Gordonia</taxon>
    </lineage>
</organism>
<comment type="caution">
    <text evidence="3">The sequence shown here is derived from an EMBL/GenBank/DDBJ whole genome shotgun (WGS) entry which is preliminary data.</text>
</comment>
<dbReference type="PANTHER" id="PTHR35174:SF3">
    <property type="entry name" value="BLL7171 PROTEIN"/>
    <property type="match status" value="1"/>
</dbReference>
<evidence type="ECO:0000313" key="3">
    <source>
        <dbReference type="EMBL" id="NKY01336.1"/>
    </source>
</evidence>
<accession>A0A846WJZ0</accession>
<dbReference type="Proteomes" id="UP000563898">
    <property type="component" value="Unassembled WGS sequence"/>
</dbReference>
<dbReference type="PANTHER" id="PTHR35174">
    <property type="entry name" value="BLL7171 PROTEIN-RELATED"/>
    <property type="match status" value="1"/>
</dbReference>
<sequence>MDPANVVGSHPMRGIDMQYLLAITTDESVPRPAPGEPGFDEMRQAFATYGRALAAAGVLCDGGSLQPSASATTLRLTLGEKPTVTDGPYTESKEQLAGYYRIEVDDLDAALEWAGRIPVPFGVVEIRPILLVPGPDGTPTPVGDAATTG</sequence>
<evidence type="ECO:0000256" key="1">
    <source>
        <dbReference type="ARBA" id="ARBA00007689"/>
    </source>
</evidence>
<evidence type="ECO:0000259" key="2">
    <source>
        <dbReference type="Pfam" id="PF03795"/>
    </source>
</evidence>
<dbReference type="InterPro" id="IPR005545">
    <property type="entry name" value="YCII"/>
</dbReference>
<dbReference type="AlphaFoldDB" id="A0A846WJZ0"/>
<dbReference type="InterPro" id="IPR011008">
    <property type="entry name" value="Dimeric_a/b-barrel"/>
</dbReference>